<dbReference type="InterPro" id="IPR043502">
    <property type="entry name" value="DNA/RNA_pol_sf"/>
</dbReference>
<dbReference type="Proteomes" id="UP000005220">
    <property type="component" value="Chromosome 5"/>
</dbReference>
<dbReference type="GO" id="GO:0008270">
    <property type="term" value="F:zinc ion binding"/>
    <property type="evidence" value="ECO:0007669"/>
    <property type="project" value="UniProtKB-KW"/>
</dbReference>
<dbReference type="GO" id="GO:0007059">
    <property type="term" value="P:chromosome segregation"/>
    <property type="evidence" value="ECO:0007669"/>
    <property type="project" value="EnsemblFungi"/>
</dbReference>
<dbReference type="PROSITE" id="PS00028">
    <property type="entry name" value="ZINC_FINGER_C2H2_1"/>
    <property type="match status" value="1"/>
</dbReference>
<evidence type="ECO:0000256" key="2">
    <source>
        <dbReference type="ARBA" id="ARBA00022679"/>
    </source>
</evidence>
<dbReference type="InterPro" id="IPR043128">
    <property type="entry name" value="Rev_trsase/Diguanyl_cyclase"/>
</dbReference>
<dbReference type="InterPro" id="IPR013087">
    <property type="entry name" value="Znf_C2H2_type"/>
</dbReference>
<evidence type="ECO:0000259" key="11">
    <source>
        <dbReference type="PROSITE" id="PS50157"/>
    </source>
</evidence>
<feature type="domain" description="UBZ3-type" evidence="13">
    <location>
        <begin position="539"/>
        <end position="574"/>
    </location>
</feature>
<dbReference type="InterPro" id="IPR052230">
    <property type="entry name" value="DNA_polymerase_eta"/>
</dbReference>
<dbReference type="Gene3D" id="3.40.1170.60">
    <property type="match status" value="1"/>
</dbReference>
<evidence type="ECO:0008006" key="16">
    <source>
        <dbReference type="Google" id="ProtNLM"/>
    </source>
</evidence>
<keyword evidence="2" id="KW-0808">Transferase</keyword>
<dbReference type="GO" id="GO:0042276">
    <property type="term" value="P:error-prone translesion synthesis"/>
    <property type="evidence" value="ECO:0007669"/>
    <property type="project" value="EnsemblFungi"/>
</dbReference>
<dbReference type="GO" id="GO:0070987">
    <property type="term" value="P:error-free translesion synthesis"/>
    <property type="evidence" value="ECO:0007669"/>
    <property type="project" value="EnsemblFungi"/>
</dbReference>
<feature type="domain" description="UmuC" evidence="12">
    <location>
        <begin position="26"/>
        <end position="304"/>
    </location>
</feature>
<dbReference type="Pfam" id="PF18439">
    <property type="entry name" value="zf_UBZ"/>
    <property type="match status" value="1"/>
</dbReference>
<evidence type="ECO:0000313" key="14">
    <source>
        <dbReference type="EMBL" id="CCF58485.1"/>
    </source>
</evidence>
<keyword evidence="5 9" id="KW-0863">Zinc-finger</keyword>
<keyword evidence="8" id="KW-0539">Nucleus</keyword>
<evidence type="ECO:0000256" key="9">
    <source>
        <dbReference type="PROSITE-ProRule" id="PRU00042"/>
    </source>
</evidence>
<dbReference type="eggNOG" id="KOG2095">
    <property type="taxonomic scope" value="Eukaryota"/>
</dbReference>
<dbReference type="InterPro" id="IPR041298">
    <property type="entry name" value="UBZ3"/>
</dbReference>
<evidence type="ECO:0000256" key="6">
    <source>
        <dbReference type="ARBA" id="ARBA00022833"/>
    </source>
</evidence>
<evidence type="ECO:0000259" key="13">
    <source>
        <dbReference type="PROSITE" id="PS51907"/>
    </source>
</evidence>
<dbReference type="InParanoid" id="H2AVT5"/>
<evidence type="ECO:0000256" key="4">
    <source>
        <dbReference type="ARBA" id="ARBA00022763"/>
    </source>
</evidence>
<feature type="region of interest" description="Disordered" evidence="10">
    <location>
        <begin position="595"/>
        <end position="626"/>
    </location>
</feature>
<dbReference type="STRING" id="1071382.H2AVT5"/>
<dbReference type="GO" id="GO:0003887">
    <property type="term" value="F:DNA-directed DNA polymerase activity"/>
    <property type="evidence" value="ECO:0007669"/>
    <property type="project" value="EnsemblFungi"/>
</dbReference>
<dbReference type="SUPFAM" id="SSF56672">
    <property type="entry name" value="DNA/RNA polymerases"/>
    <property type="match status" value="1"/>
</dbReference>
<keyword evidence="7" id="KW-0234">DNA repair</keyword>
<dbReference type="GO" id="GO:0006281">
    <property type="term" value="P:DNA repair"/>
    <property type="evidence" value="ECO:0007669"/>
    <property type="project" value="UniProtKB-KW"/>
</dbReference>
<gene>
    <name evidence="14" type="primary">KAFR0E03330</name>
    <name evidence="14" type="ORF">KAFR_0E03330</name>
</gene>
<dbReference type="GO" id="GO:0005657">
    <property type="term" value="C:replication fork"/>
    <property type="evidence" value="ECO:0007669"/>
    <property type="project" value="EnsemblFungi"/>
</dbReference>
<protein>
    <recommendedName>
        <fullName evidence="16">DNA polymerase eta</fullName>
    </recommendedName>
</protein>
<evidence type="ECO:0000256" key="8">
    <source>
        <dbReference type="ARBA" id="ARBA00023242"/>
    </source>
</evidence>
<dbReference type="GO" id="GO:0035861">
    <property type="term" value="C:site of double-strand break"/>
    <property type="evidence" value="ECO:0007669"/>
    <property type="project" value="TreeGrafter"/>
</dbReference>
<keyword evidence="15" id="KW-1185">Reference proteome</keyword>
<dbReference type="InterPro" id="IPR001126">
    <property type="entry name" value="UmuC"/>
</dbReference>
<dbReference type="KEGG" id="kaf:KAFR_0E03330"/>
<proteinExistence type="predicted"/>
<dbReference type="GeneID" id="13883222"/>
<reference evidence="14 15" key="1">
    <citation type="journal article" date="2011" name="Proc. Natl. Acad. Sci. U.S.A.">
        <title>Evolutionary erosion of yeast sex chromosomes by mating-type switching accidents.</title>
        <authorList>
            <person name="Gordon J.L."/>
            <person name="Armisen D."/>
            <person name="Proux-Wera E."/>
            <person name="Oheigeartaigh S.S."/>
            <person name="Byrne K.P."/>
            <person name="Wolfe K.H."/>
        </authorList>
    </citation>
    <scope>NUCLEOTIDE SEQUENCE [LARGE SCALE GENOMIC DNA]</scope>
    <source>
        <strain evidence="15">ATCC 22294 / BCRC 22015 / CBS 2517 / CECT 1963 / NBRC 1671 / NRRL Y-8276</strain>
    </source>
</reference>
<accession>H2AVT5</accession>
<sequence length="633" mass="71440">MSNYTWNDLVQLNSPTEAYLSPLSCVAHIDVNAFFAQAEQIRCGYSKDDPVVCVQWSSIIAVSYAARSYGISRMDTIESAMQKCDCLIPIHTAVFKKGEDFWQYHDGYGSWNKDRDKQLSPINHKVSLDPYRRESRKLFKIFKEHCDVVEKASVDEVFLDLGRLCFQKLMVTKEENPNSGLSILQEMFIGGNYQLRSHLPAVPDDLKNLEFEGDVYGASTEKPVIEDWDDVIFALGSRITYEIRQIIEDSLGYTTSCGLSRTKSVSKLGSNFKKPNAQTILLNKYVTNFLDENSFEITSFWTLGGVQGRSLHKVLKAPEKGSIRYIRDTWETVGALQETLNSAIKHSNEDKSGLDPTKTLALATKVYEICRGQYCLPLNPKPVVQSMMSNKNMRGGSCSNLVDCISWLEVFSGDLVSRVMELGQEYNKVMVPKTVSVVVTTKLFEVRRKSGPFIHKSSTVNTKDLLSTGTKLMSELDAAYGQGNSSKFYPLINMKMVLSNFEIMDLNKTVIDMFGNQVQVFKSNAGDSNSSSMEPEEVSKDPVFFCEKCSINFPSLQEFQEHKDYHVALKLSESINGMQEDSKNLTIGEKRLLFSNSQRQDSNKRKLSTNSNNTGKKKKAQDDSKSILRFFSK</sequence>
<dbReference type="Gene3D" id="3.30.1490.100">
    <property type="entry name" value="DNA polymerase, Y-family, little finger domain"/>
    <property type="match status" value="1"/>
</dbReference>
<dbReference type="Gene3D" id="3.30.70.270">
    <property type="match status" value="1"/>
</dbReference>
<dbReference type="PROSITE" id="PS51907">
    <property type="entry name" value="ZF_UBZ3"/>
    <property type="match status" value="1"/>
</dbReference>
<comment type="subcellular location">
    <subcellularLocation>
        <location evidence="1">Nucleus</location>
    </subcellularLocation>
</comment>
<dbReference type="FunCoup" id="H2AVT5">
    <property type="interactions" value="660"/>
</dbReference>
<dbReference type="InterPro" id="IPR036775">
    <property type="entry name" value="DNA_pol_Y-fam_lit_finger_sf"/>
</dbReference>
<keyword evidence="4" id="KW-0227">DNA damage</keyword>
<evidence type="ECO:0000256" key="5">
    <source>
        <dbReference type="ARBA" id="ARBA00022771"/>
    </source>
</evidence>
<dbReference type="EMBL" id="HE650825">
    <property type="protein sequence ID" value="CCF58485.1"/>
    <property type="molecule type" value="Genomic_DNA"/>
</dbReference>
<evidence type="ECO:0000256" key="7">
    <source>
        <dbReference type="ARBA" id="ARBA00023204"/>
    </source>
</evidence>
<name>H2AVT5_KAZAF</name>
<organism evidence="14 15">
    <name type="scientific">Kazachstania africana (strain ATCC 22294 / BCRC 22015 / CBS 2517 / CECT 1963 / NBRC 1671 / NRRL Y-8276)</name>
    <name type="common">Yeast</name>
    <name type="synonym">Kluyveromyces africanus</name>
    <dbReference type="NCBI Taxonomy" id="1071382"/>
    <lineage>
        <taxon>Eukaryota</taxon>
        <taxon>Fungi</taxon>
        <taxon>Dikarya</taxon>
        <taxon>Ascomycota</taxon>
        <taxon>Saccharomycotina</taxon>
        <taxon>Saccharomycetes</taxon>
        <taxon>Saccharomycetales</taxon>
        <taxon>Saccharomycetaceae</taxon>
        <taxon>Kazachstania</taxon>
    </lineage>
</organism>
<feature type="domain" description="C2H2-type" evidence="11">
    <location>
        <begin position="544"/>
        <end position="571"/>
    </location>
</feature>
<dbReference type="GO" id="GO:0005634">
    <property type="term" value="C:nucleus"/>
    <property type="evidence" value="ECO:0007669"/>
    <property type="project" value="UniProtKB-SubCell"/>
</dbReference>
<dbReference type="GO" id="GO:0007064">
    <property type="term" value="P:mitotic sister chromatid cohesion"/>
    <property type="evidence" value="ECO:0007669"/>
    <property type="project" value="EnsemblFungi"/>
</dbReference>
<dbReference type="HOGENOM" id="CLU_012348_7_3_1"/>
<dbReference type="GO" id="GO:0009314">
    <property type="term" value="P:response to radiation"/>
    <property type="evidence" value="ECO:0007669"/>
    <property type="project" value="TreeGrafter"/>
</dbReference>
<evidence type="ECO:0000313" key="15">
    <source>
        <dbReference type="Proteomes" id="UP000005220"/>
    </source>
</evidence>
<dbReference type="RefSeq" id="XP_003957620.1">
    <property type="nucleotide sequence ID" value="XM_003957571.1"/>
</dbReference>
<dbReference type="PROSITE" id="PS50157">
    <property type="entry name" value="ZINC_FINGER_C2H2_2"/>
    <property type="match status" value="1"/>
</dbReference>
<dbReference type="PROSITE" id="PS50173">
    <property type="entry name" value="UMUC"/>
    <property type="match status" value="1"/>
</dbReference>
<dbReference type="FunFam" id="3.40.1170.60:FF:000008">
    <property type="entry name" value="DNA polymerase eta subunit"/>
    <property type="match status" value="1"/>
</dbReference>
<dbReference type="SUPFAM" id="SSF100879">
    <property type="entry name" value="Lesion bypass DNA polymerase (Y-family), little finger domain"/>
    <property type="match status" value="1"/>
</dbReference>
<keyword evidence="6" id="KW-0862">Zinc</keyword>
<evidence type="ECO:0000256" key="1">
    <source>
        <dbReference type="ARBA" id="ARBA00004123"/>
    </source>
</evidence>
<dbReference type="OrthoDB" id="5723at2759"/>
<dbReference type="GO" id="GO:0003684">
    <property type="term" value="F:damaged DNA binding"/>
    <property type="evidence" value="ECO:0007669"/>
    <property type="project" value="InterPro"/>
</dbReference>
<dbReference type="AlphaFoldDB" id="H2AVT5"/>
<evidence type="ECO:0000259" key="12">
    <source>
        <dbReference type="PROSITE" id="PS50173"/>
    </source>
</evidence>
<dbReference type="GO" id="GO:0005739">
    <property type="term" value="C:mitochondrion"/>
    <property type="evidence" value="ECO:0007669"/>
    <property type="project" value="EnsemblFungi"/>
</dbReference>
<dbReference type="PANTHER" id="PTHR45873:SF1">
    <property type="entry name" value="DNA POLYMERASE ETA"/>
    <property type="match status" value="1"/>
</dbReference>
<dbReference type="Pfam" id="PF00817">
    <property type="entry name" value="IMS"/>
    <property type="match status" value="1"/>
</dbReference>
<dbReference type="Gene3D" id="1.10.150.20">
    <property type="entry name" value="5' to 3' exonuclease, C-terminal subdomain"/>
    <property type="match status" value="1"/>
</dbReference>
<dbReference type="PANTHER" id="PTHR45873">
    <property type="entry name" value="DNA POLYMERASE ETA"/>
    <property type="match status" value="1"/>
</dbReference>
<evidence type="ECO:0000256" key="3">
    <source>
        <dbReference type="ARBA" id="ARBA00022723"/>
    </source>
</evidence>
<evidence type="ECO:0000256" key="10">
    <source>
        <dbReference type="SAM" id="MobiDB-lite"/>
    </source>
</evidence>
<keyword evidence="3" id="KW-0479">Metal-binding</keyword>